<name>A0ABQ6IUS9_9MICO</name>
<gene>
    <name evidence="2" type="primary">sixA</name>
    <name evidence="2" type="ORF">GCM10025883_24880</name>
</gene>
<dbReference type="EMBL" id="BSUO01000001">
    <property type="protein sequence ID" value="GMA40443.1"/>
    <property type="molecule type" value="Genomic_DNA"/>
</dbReference>
<evidence type="ECO:0000256" key="1">
    <source>
        <dbReference type="ARBA" id="ARBA00022801"/>
    </source>
</evidence>
<dbReference type="Pfam" id="PF00300">
    <property type="entry name" value="His_Phos_1"/>
    <property type="match status" value="1"/>
</dbReference>
<organism evidence="2 3">
    <name type="scientific">Mobilicoccus caccae</name>
    <dbReference type="NCBI Taxonomy" id="1859295"/>
    <lineage>
        <taxon>Bacteria</taxon>
        <taxon>Bacillati</taxon>
        <taxon>Actinomycetota</taxon>
        <taxon>Actinomycetes</taxon>
        <taxon>Micrococcales</taxon>
        <taxon>Dermatophilaceae</taxon>
        <taxon>Mobilicoccus</taxon>
    </lineage>
</organism>
<dbReference type="RefSeq" id="WP_284304146.1">
    <property type="nucleotide sequence ID" value="NZ_BSUO01000001.1"/>
</dbReference>
<reference evidence="3" key="1">
    <citation type="journal article" date="2019" name="Int. J. Syst. Evol. Microbiol.">
        <title>The Global Catalogue of Microorganisms (GCM) 10K type strain sequencing project: providing services to taxonomists for standard genome sequencing and annotation.</title>
        <authorList>
            <consortium name="The Broad Institute Genomics Platform"/>
            <consortium name="The Broad Institute Genome Sequencing Center for Infectious Disease"/>
            <person name="Wu L."/>
            <person name="Ma J."/>
        </authorList>
    </citation>
    <scope>NUCLEOTIDE SEQUENCE [LARGE SCALE GENOMIC DNA]</scope>
    <source>
        <strain evidence="3">NBRC 113072</strain>
    </source>
</reference>
<dbReference type="Gene3D" id="3.40.50.1240">
    <property type="entry name" value="Phosphoglycerate mutase-like"/>
    <property type="match status" value="1"/>
</dbReference>
<dbReference type="InterPro" id="IPR013078">
    <property type="entry name" value="His_Pase_superF_clade-1"/>
</dbReference>
<keyword evidence="1" id="KW-0378">Hydrolase</keyword>
<dbReference type="PANTHER" id="PTHR20935:SF1">
    <property type="entry name" value="SLL1549 PROTEIN"/>
    <property type="match status" value="1"/>
</dbReference>
<protein>
    <submittedName>
        <fullName evidence="2">Phosphohistidine phosphatase</fullName>
    </submittedName>
</protein>
<dbReference type="CDD" id="cd07067">
    <property type="entry name" value="HP_PGM_like"/>
    <property type="match status" value="1"/>
</dbReference>
<dbReference type="Proteomes" id="UP001157126">
    <property type="component" value="Unassembled WGS sequence"/>
</dbReference>
<comment type="caution">
    <text evidence="2">The sequence shown here is derived from an EMBL/GenBank/DDBJ whole genome shotgun (WGS) entry which is preliminary data.</text>
</comment>
<proteinExistence type="predicted"/>
<sequence length="172" mass="18281">MTDQSFEVTPDLRLLVIVRHGEAKGHSAAGDEGRELTARGREDATDVGRWLVSQGVRPDVAIVSSATRTVQTWEAIRAGGVEADDVRVDRAIYNGTVEDLVEAISAVPDTARVALLVGHAPAVPDLALDVETRCDLPGGWSPATLGVISHPGPWSGFPTADTALVACRPRRR</sequence>
<dbReference type="SMART" id="SM00855">
    <property type="entry name" value="PGAM"/>
    <property type="match status" value="1"/>
</dbReference>
<evidence type="ECO:0000313" key="3">
    <source>
        <dbReference type="Proteomes" id="UP001157126"/>
    </source>
</evidence>
<dbReference type="PANTHER" id="PTHR20935">
    <property type="entry name" value="PHOSPHOGLYCERATE MUTASE-RELATED"/>
    <property type="match status" value="1"/>
</dbReference>
<dbReference type="SUPFAM" id="SSF53254">
    <property type="entry name" value="Phosphoglycerate mutase-like"/>
    <property type="match status" value="1"/>
</dbReference>
<evidence type="ECO:0000313" key="2">
    <source>
        <dbReference type="EMBL" id="GMA40443.1"/>
    </source>
</evidence>
<keyword evidence="3" id="KW-1185">Reference proteome</keyword>
<dbReference type="InterPro" id="IPR051021">
    <property type="entry name" value="Mito_Ser/Thr_phosphatase"/>
</dbReference>
<dbReference type="InterPro" id="IPR029033">
    <property type="entry name" value="His_PPase_superfam"/>
</dbReference>
<accession>A0ABQ6IUS9</accession>